<dbReference type="Proteomes" id="UP000198571">
    <property type="component" value="Unassembled WGS sequence"/>
</dbReference>
<dbReference type="EMBL" id="FOGT01000006">
    <property type="protein sequence ID" value="SES02912.1"/>
    <property type="molecule type" value="Genomic_DNA"/>
</dbReference>
<evidence type="ECO:0000313" key="2">
    <source>
        <dbReference type="Proteomes" id="UP000198571"/>
    </source>
</evidence>
<gene>
    <name evidence="1" type="ORF">SAMN05518684_106214</name>
</gene>
<proteinExistence type="predicted"/>
<sequence>MLCIYPDKSKLTRVECEILNDQMMDIEHEIFIEKMYERQEVRERIAAMFIDEFEKAIEVIGETFRSIANGIKQLFEEAFEILQRDKEESKRQNWHTPRNIPMQSQVITRKPQMVRARAQL</sequence>
<keyword evidence="2" id="KW-1185">Reference proteome</keyword>
<organism evidence="1 2">
    <name type="scientific">Salipaludibacillus aurantiacus</name>
    <dbReference type="NCBI Taxonomy" id="1601833"/>
    <lineage>
        <taxon>Bacteria</taxon>
        <taxon>Bacillati</taxon>
        <taxon>Bacillota</taxon>
        <taxon>Bacilli</taxon>
        <taxon>Bacillales</taxon>
        <taxon>Bacillaceae</taxon>
    </lineage>
</organism>
<accession>A0A1H9U0U1</accession>
<dbReference type="RefSeq" id="WP_093050969.1">
    <property type="nucleotide sequence ID" value="NZ_FOGT01000006.1"/>
</dbReference>
<reference evidence="2" key="1">
    <citation type="submission" date="2016-10" db="EMBL/GenBank/DDBJ databases">
        <authorList>
            <person name="Varghese N."/>
            <person name="Submissions S."/>
        </authorList>
    </citation>
    <scope>NUCLEOTIDE SEQUENCE [LARGE SCALE GENOMIC DNA]</scope>
    <source>
        <strain evidence="2">S9</strain>
    </source>
</reference>
<dbReference type="OrthoDB" id="9988769at2"/>
<dbReference type="AlphaFoldDB" id="A0A1H9U0U1"/>
<protein>
    <submittedName>
        <fullName evidence="1">Uncharacterized protein</fullName>
    </submittedName>
</protein>
<name>A0A1H9U0U1_9BACI</name>
<evidence type="ECO:0000313" key="1">
    <source>
        <dbReference type="EMBL" id="SES02912.1"/>
    </source>
</evidence>
<dbReference type="STRING" id="1601833.SAMN05518684_106214"/>